<organism evidence="3 4">
    <name type="scientific">Rhodoplanes serenus</name>
    <dbReference type="NCBI Taxonomy" id="200615"/>
    <lineage>
        <taxon>Bacteria</taxon>
        <taxon>Pseudomonadati</taxon>
        <taxon>Pseudomonadota</taxon>
        <taxon>Alphaproteobacteria</taxon>
        <taxon>Hyphomicrobiales</taxon>
        <taxon>Nitrobacteraceae</taxon>
        <taxon>Rhodoplanes</taxon>
    </lineage>
</organism>
<keyword evidence="2" id="KW-0812">Transmembrane</keyword>
<feature type="region of interest" description="Disordered" evidence="1">
    <location>
        <begin position="1"/>
        <end position="39"/>
    </location>
</feature>
<gene>
    <name evidence="3" type="ORF">RHODGE_RHODGE_02865</name>
</gene>
<dbReference type="RefSeq" id="WP_129609524.1">
    <property type="nucleotide sequence ID" value="NZ_UWOC01000151.1"/>
</dbReference>
<sequence>MVDRIAAAESGRRGQEERLAAAGADAPEGTAAEPAPAEAEVTERDDLLFGATLGAIYHRSREAACDAMHRAGLALTIFLSTGAVAALATRSGLATGISIAVALVSAANLAFDFAGAARRHRDLRRPYHDIAAEIATTPDAGLPGLRARLIRAAAEAPPPMCGAQALAFNAAARSLGRDERAGFALTLRQRLLAHVLPMTGATFARRG</sequence>
<name>A0A447CWN4_9BRAD</name>
<dbReference type="Proteomes" id="UP000289200">
    <property type="component" value="Unassembled WGS sequence"/>
</dbReference>
<feature type="compositionally biased region" description="Basic and acidic residues" evidence="1">
    <location>
        <begin position="10"/>
        <end position="19"/>
    </location>
</feature>
<keyword evidence="2" id="KW-1133">Transmembrane helix</keyword>
<reference evidence="4" key="1">
    <citation type="submission" date="2018-10" db="EMBL/GenBank/DDBJ databases">
        <authorList>
            <person name="Peiro R."/>
            <person name="Begona"/>
            <person name="Cbmso G."/>
            <person name="Lopez M."/>
            <person name="Gonzalez S."/>
            <person name="Sacristan E."/>
            <person name="Castillo E."/>
        </authorList>
    </citation>
    <scope>NUCLEOTIDE SEQUENCE [LARGE SCALE GENOMIC DNA]</scope>
</reference>
<evidence type="ECO:0000313" key="3">
    <source>
        <dbReference type="EMBL" id="VCU09696.1"/>
    </source>
</evidence>
<evidence type="ECO:0008006" key="5">
    <source>
        <dbReference type="Google" id="ProtNLM"/>
    </source>
</evidence>
<evidence type="ECO:0000313" key="4">
    <source>
        <dbReference type="Proteomes" id="UP000289200"/>
    </source>
</evidence>
<feature type="compositionally biased region" description="Low complexity" evidence="1">
    <location>
        <begin position="20"/>
        <end position="39"/>
    </location>
</feature>
<feature type="transmembrane region" description="Helical" evidence="2">
    <location>
        <begin position="93"/>
        <end position="115"/>
    </location>
</feature>
<keyword evidence="4" id="KW-1185">Reference proteome</keyword>
<proteinExistence type="predicted"/>
<dbReference type="EMBL" id="UWOC01000151">
    <property type="protein sequence ID" value="VCU09696.1"/>
    <property type="molecule type" value="Genomic_DNA"/>
</dbReference>
<keyword evidence="2" id="KW-0472">Membrane</keyword>
<evidence type="ECO:0000256" key="2">
    <source>
        <dbReference type="SAM" id="Phobius"/>
    </source>
</evidence>
<dbReference type="AlphaFoldDB" id="A0A447CWN4"/>
<protein>
    <recommendedName>
        <fullName evidence="5">SMODS and SLOG-associating 2TM effector domain-containing protein</fullName>
    </recommendedName>
</protein>
<feature type="transmembrane region" description="Helical" evidence="2">
    <location>
        <begin position="67"/>
        <end position="87"/>
    </location>
</feature>
<evidence type="ECO:0000256" key="1">
    <source>
        <dbReference type="SAM" id="MobiDB-lite"/>
    </source>
</evidence>
<comment type="caution">
    <text evidence="3">The sequence shown here is derived from an EMBL/GenBank/DDBJ whole genome shotgun (WGS) entry which is preliminary data.</text>
</comment>
<accession>A0A447CWN4</accession>